<feature type="domain" description="BIG2" evidence="3">
    <location>
        <begin position="166"/>
        <end position="237"/>
    </location>
</feature>
<gene>
    <name evidence="4" type="ORF">DSM106044_04008</name>
</gene>
<dbReference type="InterPro" id="IPR008964">
    <property type="entry name" value="Invasin/intimin_cell_adhesion"/>
</dbReference>
<feature type="compositionally biased region" description="Pro residues" evidence="1">
    <location>
        <begin position="76"/>
        <end position="91"/>
    </location>
</feature>
<protein>
    <submittedName>
        <fullName evidence="4">Bacterial Ig-like domain (Group 2)</fullName>
    </submittedName>
</protein>
<sequence precursor="true">MKKIRRILCLALCLALCFSNAAFAHSGRTDGNGGHRDNNNVSGLGYYHYHCGGNPAHLHPNGVCPYQGGGSADPAPVVPSTPDPSPTPTPKPKPDIKIKRKTTKMAVGTTFLFKTSKAGGSNVKWITSNSKVAKVYRNGKVVARRAGWVTITAKANGSNDKCRIKIVDPRMTPTRLNLKVGESKRIIVKGSNSKKKWNTSKRKIATVTDKGVVTGNSAGSSKITVRVDGKLLKCTVTVTK</sequence>
<evidence type="ECO:0000313" key="4">
    <source>
        <dbReference type="EMBL" id="TLC99230.1"/>
    </source>
</evidence>
<dbReference type="RefSeq" id="WP_138003502.1">
    <property type="nucleotide sequence ID" value="NZ_QGQD01000074.1"/>
</dbReference>
<dbReference type="Pfam" id="PF02368">
    <property type="entry name" value="Big_2"/>
    <property type="match status" value="2"/>
</dbReference>
<dbReference type="STRING" id="180332.GCA_000797495_01847"/>
<dbReference type="AlphaFoldDB" id="A0A4U8Q3C5"/>
<dbReference type="Proteomes" id="UP000306509">
    <property type="component" value="Unassembled WGS sequence"/>
</dbReference>
<feature type="region of interest" description="Disordered" evidence="1">
    <location>
        <begin position="69"/>
        <end position="96"/>
    </location>
</feature>
<dbReference type="Gene3D" id="2.60.40.1080">
    <property type="match status" value="2"/>
</dbReference>
<dbReference type="SUPFAM" id="SSF49373">
    <property type="entry name" value="Invasin/intimin cell-adhesion fragments"/>
    <property type="match status" value="2"/>
</dbReference>
<feature type="chain" id="PRO_5020628898" evidence="2">
    <location>
        <begin position="25"/>
        <end position="240"/>
    </location>
</feature>
<accession>A0A4U8Q3C5</accession>
<organism evidence="4 5">
    <name type="scientific">Robinsoniella peoriensis</name>
    <dbReference type="NCBI Taxonomy" id="180332"/>
    <lineage>
        <taxon>Bacteria</taxon>
        <taxon>Bacillati</taxon>
        <taxon>Bacillota</taxon>
        <taxon>Clostridia</taxon>
        <taxon>Lachnospirales</taxon>
        <taxon>Lachnospiraceae</taxon>
        <taxon>Robinsoniella</taxon>
    </lineage>
</organism>
<evidence type="ECO:0000256" key="1">
    <source>
        <dbReference type="SAM" id="MobiDB-lite"/>
    </source>
</evidence>
<evidence type="ECO:0000256" key="2">
    <source>
        <dbReference type="SAM" id="SignalP"/>
    </source>
</evidence>
<name>A0A4U8Q3C5_9FIRM</name>
<dbReference type="EMBL" id="QGQD01000074">
    <property type="protein sequence ID" value="TLC99230.1"/>
    <property type="molecule type" value="Genomic_DNA"/>
</dbReference>
<reference evidence="4 5" key="1">
    <citation type="journal article" date="2019" name="Anaerobe">
        <title>Detection of Robinsoniella peoriensis in multiple bone samples of a trauma patient.</title>
        <authorList>
            <person name="Schrottner P."/>
            <person name="Hartwich K."/>
            <person name="Bunk B."/>
            <person name="Schober I."/>
            <person name="Helbig S."/>
            <person name="Rudolph W.W."/>
            <person name="Gunzer F."/>
        </authorList>
    </citation>
    <scope>NUCLEOTIDE SEQUENCE [LARGE SCALE GENOMIC DNA]</scope>
    <source>
        <strain evidence="4 5">DSM 106044</strain>
    </source>
</reference>
<evidence type="ECO:0000259" key="3">
    <source>
        <dbReference type="SMART" id="SM00635"/>
    </source>
</evidence>
<dbReference type="InterPro" id="IPR003343">
    <property type="entry name" value="Big_2"/>
</dbReference>
<proteinExistence type="predicted"/>
<dbReference type="InterPro" id="IPR047773">
    <property type="entry name" value="YHYH_dom_bact"/>
</dbReference>
<evidence type="ECO:0000313" key="5">
    <source>
        <dbReference type="Proteomes" id="UP000306509"/>
    </source>
</evidence>
<dbReference type="SMART" id="SM00635">
    <property type="entry name" value="BID_2"/>
    <property type="match status" value="2"/>
</dbReference>
<dbReference type="NCBIfam" id="NF033223">
    <property type="entry name" value="YHYH_alt"/>
    <property type="match status" value="1"/>
</dbReference>
<feature type="domain" description="BIG2" evidence="3">
    <location>
        <begin position="92"/>
        <end position="165"/>
    </location>
</feature>
<keyword evidence="2" id="KW-0732">Signal</keyword>
<comment type="caution">
    <text evidence="4">The sequence shown here is derived from an EMBL/GenBank/DDBJ whole genome shotgun (WGS) entry which is preliminary data.</text>
</comment>
<feature type="signal peptide" evidence="2">
    <location>
        <begin position="1"/>
        <end position="24"/>
    </location>
</feature>
<keyword evidence="5" id="KW-1185">Reference proteome</keyword>